<dbReference type="AlphaFoldDB" id="A0A8K0KWJ5"/>
<evidence type="ECO:0000313" key="4">
    <source>
        <dbReference type="Proteomes" id="UP000809789"/>
    </source>
</evidence>
<dbReference type="OrthoDB" id="5376312at2759"/>
<accession>A0A8K0KWJ5</accession>
<evidence type="ECO:0000256" key="1">
    <source>
        <dbReference type="SAM" id="MobiDB-lite"/>
    </source>
</evidence>
<reference evidence="3" key="1">
    <citation type="submission" date="2021-07" db="EMBL/GenBank/DDBJ databases">
        <title>Elsinoe batatas strain:CRI-CJ2 Genome sequencing and assembly.</title>
        <authorList>
            <person name="Huang L."/>
        </authorList>
    </citation>
    <scope>NUCLEOTIDE SEQUENCE</scope>
    <source>
        <strain evidence="3">CRI-CJ2</strain>
    </source>
</reference>
<proteinExistence type="predicted"/>
<feature type="compositionally biased region" description="Polar residues" evidence="1">
    <location>
        <begin position="374"/>
        <end position="384"/>
    </location>
</feature>
<feature type="region of interest" description="Disordered" evidence="1">
    <location>
        <begin position="176"/>
        <end position="214"/>
    </location>
</feature>
<evidence type="ECO:0000256" key="2">
    <source>
        <dbReference type="SAM" id="Phobius"/>
    </source>
</evidence>
<feature type="compositionally biased region" description="Basic residues" evidence="1">
    <location>
        <begin position="330"/>
        <end position="348"/>
    </location>
</feature>
<keyword evidence="2" id="KW-0812">Transmembrane</keyword>
<organism evidence="3 4">
    <name type="scientific">Elsinoe batatas</name>
    <dbReference type="NCBI Taxonomy" id="2601811"/>
    <lineage>
        <taxon>Eukaryota</taxon>
        <taxon>Fungi</taxon>
        <taxon>Dikarya</taxon>
        <taxon>Ascomycota</taxon>
        <taxon>Pezizomycotina</taxon>
        <taxon>Dothideomycetes</taxon>
        <taxon>Dothideomycetidae</taxon>
        <taxon>Myriangiales</taxon>
        <taxon>Elsinoaceae</taxon>
        <taxon>Elsinoe</taxon>
    </lineage>
</organism>
<dbReference type="Proteomes" id="UP000809789">
    <property type="component" value="Unassembled WGS sequence"/>
</dbReference>
<evidence type="ECO:0000313" key="3">
    <source>
        <dbReference type="EMBL" id="KAG8625406.1"/>
    </source>
</evidence>
<keyword evidence="2" id="KW-1133">Transmembrane helix</keyword>
<comment type="caution">
    <text evidence="3">The sequence shown here is derived from an EMBL/GenBank/DDBJ whole genome shotgun (WGS) entry which is preliminary data.</text>
</comment>
<keyword evidence="4" id="KW-1185">Reference proteome</keyword>
<dbReference type="EMBL" id="JAESVG020000008">
    <property type="protein sequence ID" value="KAG8625406.1"/>
    <property type="molecule type" value="Genomic_DNA"/>
</dbReference>
<feature type="compositionally biased region" description="Basic and acidic residues" evidence="1">
    <location>
        <begin position="190"/>
        <end position="214"/>
    </location>
</feature>
<sequence length="485" mass="53920">MRLVSRQQLDQPSGGVSTQTIVIVLVVVISILVFCIIFFFWYFNRRAKQLQREHGYTKRKSWRASIQSFASAFSHIHPIGYVRDHVRDSTFSIPSSHQMEHVEGGAGLDRNISIRSVMTLPKYSAVPGENEGVIGREGERAGMDTVVEFPETDEREEERRDEEMESLYQIRVARRREAEARQDRRRRRREARDRDDHETLANLRQESRRAARECEISGSEALILEHESRPRSRRVSTVSYGDLGVARHDGSRVRGNSGESERSLLDATGALGMSGPLRPWVSRESLGSHRRGSSSFTNVSMTSFCSDDGSAWSDNDSDYDTLTLLQASRTRPHSQSRSRASSRARTLSRPRSFNALGAISNPGSRVASRGRHLSLNTDVAGSTQPPDADPPPYTSPVNPRRASAPLTSLTPQVPAPAARPVSDAPSLPAIERLPSIHITAGTPIDREPLRRPSFPNFSMRRDSWSAAGTSTSSSPDSAHQTPQTT</sequence>
<protein>
    <submittedName>
        <fullName evidence="3">Uncharacterized protein</fullName>
    </submittedName>
</protein>
<feature type="compositionally biased region" description="Low complexity" evidence="1">
    <location>
        <begin position="464"/>
        <end position="485"/>
    </location>
</feature>
<name>A0A8K0KWJ5_9PEZI</name>
<keyword evidence="2" id="KW-0472">Membrane</keyword>
<feature type="region of interest" description="Disordered" evidence="1">
    <location>
        <begin position="325"/>
        <end position="485"/>
    </location>
</feature>
<gene>
    <name evidence="3" type="ORF">KVT40_007157</name>
</gene>
<feature type="transmembrane region" description="Helical" evidence="2">
    <location>
        <begin position="20"/>
        <end position="43"/>
    </location>
</feature>